<dbReference type="Gramene" id="KQL08249">
    <property type="protein sequence ID" value="KQL08249"/>
    <property type="gene ID" value="SETIT_003642mg"/>
</dbReference>
<evidence type="ECO:0000313" key="1">
    <source>
        <dbReference type="EnsemblPlants" id="KQL08249"/>
    </source>
</evidence>
<organism evidence="1 2">
    <name type="scientific">Setaria italica</name>
    <name type="common">Foxtail millet</name>
    <name type="synonym">Panicum italicum</name>
    <dbReference type="NCBI Taxonomy" id="4555"/>
    <lineage>
        <taxon>Eukaryota</taxon>
        <taxon>Viridiplantae</taxon>
        <taxon>Streptophyta</taxon>
        <taxon>Embryophyta</taxon>
        <taxon>Tracheophyta</taxon>
        <taxon>Spermatophyta</taxon>
        <taxon>Magnoliopsida</taxon>
        <taxon>Liliopsida</taxon>
        <taxon>Poales</taxon>
        <taxon>Poaceae</taxon>
        <taxon>PACMAD clade</taxon>
        <taxon>Panicoideae</taxon>
        <taxon>Panicodae</taxon>
        <taxon>Paniceae</taxon>
        <taxon>Cenchrinae</taxon>
        <taxon>Setaria</taxon>
    </lineage>
</organism>
<keyword evidence="2" id="KW-1185">Reference proteome</keyword>
<proteinExistence type="predicted"/>
<accession>K3XP19</accession>
<reference evidence="2" key="1">
    <citation type="journal article" date="2012" name="Nat. Biotechnol.">
        <title>Reference genome sequence of the model plant Setaria.</title>
        <authorList>
            <person name="Bennetzen J.L."/>
            <person name="Schmutz J."/>
            <person name="Wang H."/>
            <person name="Percifield R."/>
            <person name="Hawkins J."/>
            <person name="Pontaroli A.C."/>
            <person name="Estep M."/>
            <person name="Feng L."/>
            <person name="Vaughn J.N."/>
            <person name="Grimwood J."/>
            <person name="Jenkins J."/>
            <person name="Barry K."/>
            <person name="Lindquist E."/>
            <person name="Hellsten U."/>
            <person name="Deshpande S."/>
            <person name="Wang X."/>
            <person name="Wu X."/>
            <person name="Mitros T."/>
            <person name="Triplett J."/>
            <person name="Yang X."/>
            <person name="Ye C.Y."/>
            <person name="Mauro-Herrera M."/>
            <person name="Wang L."/>
            <person name="Li P."/>
            <person name="Sharma M."/>
            <person name="Sharma R."/>
            <person name="Ronald P.C."/>
            <person name="Panaud O."/>
            <person name="Kellogg E.A."/>
            <person name="Brutnell T.P."/>
            <person name="Doust A.N."/>
            <person name="Tuskan G.A."/>
            <person name="Rokhsar D."/>
            <person name="Devos K.M."/>
        </authorList>
    </citation>
    <scope>NUCLEOTIDE SEQUENCE [LARGE SCALE GENOMIC DNA]</scope>
    <source>
        <strain evidence="2">cv. Yugu1</strain>
    </source>
</reference>
<dbReference type="InParanoid" id="K3XP19"/>
<sequence length="67" mass="7695">MCTDCFYSHCPNTLILCVPKSLMAKANYNLSCYKCSIRNERKEITQLIKAQVTVIDLSVHRSIDQQN</sequence>
<dbReference type="HOGENOM" id="CLU_2817306_0_0_1"/>
<name>K3XP19_SETIT</name>
<dbReference type="EMBL" id="AGNK02003430">
    <property type="status" value="NOT_ANNOTATED_CDS"/>
    <property type="molecule type" value="Genomic_DNA"/>
</dbReference>
<reference evidence="1" key="2">
    <citation type="submission" date="2018-08" db="UniProtKB">
        <authorList>
            <consortium name="EnsemblPlants"/>
        </authorList>
    </citation>
    <scope>IDENTIFICATION</scope>
    <source>
        <strain evidence="1">Yugu1</strain>
    </source>
</reference>
<dbReference type="EnsemblPlants" id="KQL08249">
    <property type="protein sequence ID" value="KQL08249"/>
    <property type="gene ID" value="SETIT_003642mg"/>
</dbReference>
<dbReference type="AlphaFoldDB" id="K3XP19"/>
<evidence type="ECO:0000313" key="2">
    <source>
        <dbReference type="Proteomes" id="UP000004995"/>
    </source>
</evidence>
<dbReference type="Proteomes" id="UP000004995">
    <property type="component" value="Unassembled WGS sequence"/>
</dbReference>
<protein>
    <submittedName>
        <fullName evidence="1">Uncharacterized protein</fullName>
    </submittedName>
</protein>